<keyword evidence="6" id="KW-0648">Protein biosynthesis</keyword>
<keyword evidence="4" id="KW-0547">Nucleotide-binding</keyword>
<comment type="caution">
    <text evidence="10">The sequence shown here is derived from an EMBL/GenBank/DDBJ whole genome shotgun (WGS) entry which is preliminary data.</text>
</comment>
<dbReference type="SMART" id="SM00836">
    <property type="entry name" value="DALR_1"/>
    <property type="match status" value="1"/>
</dbReference>
<evidence type="ECO:0000256" key="1">
    <source>
        <dbReference type="ARBA" id="ARBA00005594"/>
    </source>
</evidence>
<dbReference type="AlphaFoldDB" id="A0A2P4Y3H5"/>
<dbReference type="PANTHER" id="PTHR11956:SF5">
    <property type="entry name" value="ARGININE--TRNA LIGASE, CYTOPLASMIC"/>
    <property type="match status" value="1"/>
</dbReference>
<comment type="catalytic activity">
    <reaction evidence="8">
        <text>tRNA(Arg) + L-arginine + ATP = L-arginyl-tRNA(Arg) + AMP + diphosphate</text>
        <dbReference type="Rhea" id="RHEA:20301"/>
        <dbReference type="Rhea" id="RHEA-COMP:9658"/>
        <dbReference type="Rhea" id="RHEA-COMP:9673"/>
        <dbReference type="ChEBI" id="CHEBI:30616"/>
        <dbReference type="ChEBI" id="CHEBI:32682"/>
        <dbReference type="ChEBI" id="CHEBI:33019"/>
        <dbReference type="ChEBI" id="CHEBI:78442"/>
        <dbReference type="ChEBI" id="CHEBI:78513"/>
        <dbReference type="ChEBI" id="CHEBI:456215"/>
        <dbReference type="EC" id="6.1.1.19"/>
    </reaction>
</comment>
<organism evidence="10 11">
    <name type="scientific">Phytophthora palmivora</name>
    <dbReference type="NCBI Taxonomy" id="4796"/>
    <lineage>
        <taxon>Eukaryota</taxon>
        <taxon>Sar</taxon>
        <taxon>Stramenopiles</taxon>
        <taxon>Oomycota</taxon>
        <taxon>Peronosporomycetes</taxon>
        <taxon>Peronosporales</taxon>
        <taxon>Peronosporaceae</taxon>
        <taxon>Phytophthora</taxon>
    </lineage>
</organism>
<dbReference type="PANTHER" id="PTHR11956">
    <property type="entry name" value="ARGINYL-TRNA SYNTHETASE"/>
    <property type="match status" value="1"/>
</dbReference>
<sequence length="116" mass="12852">ARLSSIIRKSGVDMAALVAQQQKDGNVLKPEHPTEQALVIELLQLQDVIGFINKDLNSNRLCSYLYTISEKVQTFVTACRVLGSEEQSSRLLLCDATLKVMKTCFSLLGIDPLDQI</sequence>
<keyword evidence="5" id="KW-0067">ATP-binding</keyword>
<evidence type="ECO:0000256" key="2">
    <source>
        <dbReference type="ARBA" id="ARBA00012837"/>
    </source>
</evidence>
<feature type="domain" description="DALR anticodon binding" evidence="9">
    <location>
        <begin position="1"/>
        <end position="116"/>
    </location>
</feature>
<dbReference type="FunFam" id="1.10.730.10:FF:000006">
    <property type="entry name" value="Arginyl-tRNA synthetase 2, mitochondrial"/>
    <property type="match status" value="1"/>
</dbReference>
<dbReference type="Gene3D" id="1.10.730.10">
    <property type="entry name" value="Isoleucyl-tRNA Synthetase, Domain 1"/>
    <property type="match status" value="1"/>
</dbReference>
<dbReference type="Pfam" id="PF05746">
    <property type="entry name" value="DALR_1"/>
    <property type="match status" value="1"/>
</dbReference>
<keyword evidence="11" id="KW-1185">Reference proteome</keyword>
<evidence type="ECO:0000259" key="9">
    <source>
        <dbReference type="SMART" id="SM00836"/>
    </source>
</evidence>
<dbReference type="InterPro" id="IPR001278">
    <property type="entry name" value="Arg-tRNA-ligase"/>
</dbReference>
<evidence type="ECO:0000313" key="10">
    <source>
        <dbReference type="EMBL" id="POM72375.1"/>
    </source>
</evidence>
<comment type="similarity">
    <text evidence="1">Belongs to the class-I aminoacyl-tRNA synthetase family.</text>
</comment>
<accession>A0A2P4Y3H5</accession>
<evidence type="ECO:0000256" key="6">
    <source>
        <dbReference type="ARBA" id="ARBA00022917"/>
    </source>
</evidence>
<evidence type="ECO:0000256" key="5">
    <source>
        <dbReference type="ARBA" id="ARBA00022840"/>
    </source>
</evidence>
<dbReference type="InterPro" id="IPR009080">
    <property type="entry name" value="tRNAsynth_Ia_anticodon-bd"/>
</dbReference>
<name>A0A2P4Y3H5_9STRA</name>
<dbReference type="GO" id="GO:0005524">
    <property type="term" value="F:ATP binding"/>
    <property type="evidence" value="ECO:0007669"/>
    <property type="project" value="UniProtKB-KW"/>
</dbReference>
<keyword evidence="7" id="KW-0030">Aminoacyl-tRNA synthetase</keyword>
<dbReference type="SUPFAM" id="SSF47323">
    <property type="entry name" value="Anticodon-binding domain of a subclass of class I aminoacyl-tRNA synthetases"/>
    <property type="match status" value="1"/>
</dbReference>
<dbReference type="InterPro" id="IPR008909">
    <property type="entry name" value="DALR_anticod-bd"/>
</dbReference>
<dbReference type="Proteomes" id="UP000237271">
    <property type="component" value="Unassembled WGS sequence"/>
</dbReference>
<evidence type="ECO:0000256" key="3">
    <source>
        <dbReference type="ARBA" id="ARBA00022598"/>
    </source>
</evidence>
<evidence type="ECO:0000313" key="11">
    <source>
        <dbReference type="Proteomes" id="UP000237271"/>
    </source>
</evidence>
<keyword evidence="3 10" id="KW-0436">Ligase</keyword>
<dbReference type="OrthoDB" id="784985at2759"/>
<dbReference type="EC" id="6.1.1.19" evidence="2"/>
<evidence type="ECO:0000256" key="8">
    <source>
        <dbReference type="ARBA" id="ARBA00049339"/>
    </source>
</evidence>
<protein>
    <recommendedName>
        <fullName evidence="2">arginine--tRNA ligase</fullName>
        <ecNumber evidence="2">6.1.1.19</ecNumber>
    </recommendedName>
</protein>
<evidence type="ECO:0000256" key="4">
    <source>
        <dbReference type="ARBA" id="ARBA00022741"/>
    </source>
</evidence>
<feature type="non-terminal residue" evidence="10">
    <location>
        <position position="1"/>
    </location>
</feature>
<dbReference type="GO" id="GO:0004814">
    <property type="term" value="F:arginine-tRNA ligase activity"/>
    <property type="evidence" value="ECO:0007669"/>
    <property type="project" value="UniProtKB-EC"/>
</dbReference>
<evidence type="ECO:0000256" key="7">
    <source>
        <dbReference type="ARBA" id="ARBA00023146"/>
    </source>
</evidence>
<gene>
    <name evidence="10" type="ORF">PHPALM_10915</name>
</gene>
<proteinExistence type="inferred from homology"/>
<reference evidence="10 11" key="1">
    <citation type="journal article" date="2017" name="Genome Biol. Evol.">
        <title>Phytophthora megakarya and P. palmivora, closely related causal agents of cacao black pod rot, underwent increases in genome sizes and gene numbers by different mechanisms.</title>
        <authorList>
            <person name="Ali S.S."/>
            <person name="Shao J."/>
            <person name="Lary D.J."/>
            <person name="Kronmiller B."/>
            <person name="Shen D."/>
            <person name="Strem M.D."/>
            <person name="Amoako-Attah I."/>
            <person name="Akrofi A.Y."/>
            <person name="Begoude B.A."/>
            <person name="Ten Hoopen G.M."/>
            <person name="Coulibaly K."/>
            <person name="Kebe B.I."/>
            <person name="Melnick R.L."/>
            <person name="Guiltinan M.J."/>
            <person name="Tyler B.M."/>
            <person name="Meinhardt L.W."/>
            <person name="Bailey B.A."/>
        </authorList>
    </citation>
    <scope>NUCLEOTIDE SEQUENCE [LARGE SCALE GENOMIC DNA]</scope>
    <source>
        <strain evidence="11">sbr112.9</strain>
    </source>
</reference>
<dbReference type="GO" id="GO:0006420">
    <property type="term" value="P:arginyl-tRNA aminoacylation"/>
    <property type="evidence" value="ECO:0007669"/>
    <property type="project" value="InterPro"/>
</dbReference>
<dbReference type="EMBL" id="NCKW01005864">
    <property type="protein sequence ID" value="POM72375.1"/>
    <property type="molecule type" value="Genomic_DNA"/>
</dbReference>